<organism evidence="1 2">
    <name type="scientific">Cryptolaemus montrouzieri</name>
    <dbReference type="NCBI Taxonomy" id="559131"/>
    <lineage>
        <taxon>Eukaryota</taxon>
        <taxon>Metazoa</taxon>
        <taxon>Ecdysozoa</taxon>
        <taxon>Arthropoda</taxon>
        <taxon>Hexapoda</taxon>
        <taxon>Insecta</taxon>
        <taxon>Pterygota</taxon>
        <taxon>Neoptera</taxon>
        <taxon>Endopterygota</taxon>
        <taxon>Coleoptera</taxon>
        <taxon>Polyphaga</taxon>
        <taxon>Cucujiformia</taxon>
        <taxon>Coccinelloidea</taxon>
        <taxon>Coccinellidae</taxon>
        <taxon>Scymninae</taxon>
        <taxon>Scymnini</taxon>
        <taxon>Cryptolaemus</taxon>
    </lineage>
</organism>
<reference evidence="1 2" key="1">
    <citation type="journal article" date="2021" name="BMC Biol.">
        <title>Horizontally acquired antibacterial genes associated with adaptive radiation of ladybird beetles.</title>
        <authorList>
            <person name="Li H.S."/>
            <person name="Tang X.F."/>
            <person name="Huang Y.H."/>
            <person name="Xu Z.Y."/>
            <person name="Chen M.L."/>
            <person name="Du X.Y."/>
            <person name="Qiu B.Y."/>
            <person name="Chen P.T."/>
            <person name="Zhang W."/>
            <person name="Slipinski A."/>
            <person name="Escalona H.E."/>
            <person name="Waterhouse R.M."/>
            <person name="Zwick A."/>
            <person name="Pang H."/>
        </authorList>
    </citation>
    <scope>NUCLEOTIDE SEQUENCE [LARGE SCALE GENOMIC DNA]</scope>
    <source>
        <strain evidence="1">SYSU2018</strain>
    </source>
</reference>
<gene>
    <name evidence="1" type="ORF">HHI36_017291</name>
</gene>
<name>A0ABD2NM50_9CUCU</name>
<accession>A0ABD2NM50</accession>
<sequence length="196" mass="22441">MTSGRTKASAITRNVLGPYSQEKLISDLKEKYYSTIGSDASNVGNLKTFPYAVQYFDSKKGICQKLSDYEDEGCNTSNIDNNNDEECKKESLNDCYLFFLSNALPEFTKVILQLESDSFTILDIDHPMRSLLEQLKSSLLFNLWTKDRNRMDLVKSELMTRINFDESCSEIWSVLQSPEGEKLQKMAKSSDKYSKK</sequence>
<dbReference type="Proteomes" id="UP001516400">
    <property type="component" value="Unassembled WGS sequence"/>
</dbReference>
<dbReference type="AlphaFoldDB" id="A0ABD2NM50"/>
<evidence type="ECO:0000313" key="2">
    <source>
        <dbReference type="Proteomes" id="UP001516400"/>
    </source>
</evidence>
<comment type="caution">
    <text evidence="1">The sequence shown here is derived from an EMBL/GenBank/DDBJ whole genome shotgun (WGS) entry which is preliminary data.</text>
</comment>
<keyword evidence="2" id="KW-1185">Reference proteome</keyword>
<dbReference type="EMBL" id="JABFTP020000124">
    <property type="protein sequence ID" value="KAL3279783.1"/>
    <property type="molecule type" value="Genomic_DNA"/>
</dbReference>
<protein>
    <submittedName>
        <fullName evidence="1">Uncharacterized protein</fullName>
    </submittedName>
</protein>
<proteinExistence type="predicted"/>
<evidence type="ECO:0000313" key="1">
    <source>
        <dbReference type="EMBL" id="KAL3279783.1"/>
    </source>
</evidence>